<dbReference type="Proteomes" id="UP000070646">
    <property type="component" value="Unassembled WGS sequence"/>
</dbReference>
<sequence length="393" mass="44811">MISMNKRFSNIIFISALAVLAIILGINIINGFRSIEIKDIYGNRSELGDIDVSVKKSLGSFFLKNYNVGANSITSKTMFVDEDEQGIDVYKNKDALRGVFISEANSYDGKDFLAIANIKYGTNILELLLKDKNTGEIKKASVKNNGGSQIIAVYAEKDKIKILMPESEEEACSLVIKEYNFETKGFNEVEKFGSYCEKVGLEYKDGNDFYIEKIVRNYNENKQVEEIKDLNIYKINLKENTFKDYNIKKILEENKIDLTGKILESAECDGNLIYVKISDLDEWEKLAKDENKIMKYNGIKSDIPKVYSLATININDLKVNYYKDIIDENKIEEYTGRITKPINLRIFNNKLYFASSTENSSLLVIGVANLKNSDLVYLGEINNVRLNGFYDEK</sequence>
<comment type="caution">
    <text evidence="2">The sequence shown here is derived from an EMBL/GenBank/DDBJ whole genome shotgun (WGS) entry which is preliminary data.</text>
</comment>
<gene>
    <name evidence="2" type="ORF">HMPREF3222_01775</name>
</gene>
<organism evidence="2 3">
    <name type="scientific">Clostridium perfringens</name>
    <dbReference type="NCBI Taxonomy" id="1502"/>
    <lineage>
        <taxon>Bacteria</taxon>
        <taxon>Bacillati</taxon>
        <taxon>Bacillota</taxon>
        <taxon>Clostridia</taxon>
        <taxon>Eubacteriales</taxon>
        <taxon>Clostridiaceae</taxon>
        <taxon>Clostridium</taxon>
    </lineage>
</organism>
<keyword evidence="1" id="KW-0472">Membrane</keyword>
<dbReference type="AlphaFoldDB" id="A0A133N4S5"/>
<dbReference type="PATRIC" id="fig|1502.174.peg.1791"/>
<protein>
    <submittedName>
        <fullName evidence="2">Uncharacterized protein</fullName>
    </submittedName>
</protein>
<evidence type="ECO:0000313" key="2">
    <source>
        <dbReference type="EMBL" id="KXA11307.1"/>
    </source>
</evidence>
<keyword evidence="1" id="KW-0812">Transmembrane</keyword>
<feature type="transmembrane region" description="Helical" evidence="1">
    <location>
        <begin position="12"/>
        <end position="32"/>
    </location>
</feature>
<evidence type="ECO:0000313" key="3">
    <source>
        <dbReference type="Proteomes" id="UP000070646"/>
    </source>
</evidence>
<reference evidence="2 3" key="1">
    <citation type="submission" date="2016-01" db="EMBL/GenBank/DDBJ databases">
        <authorList>
            <person name="Oliw E.H."/>
        </authorList>
    </citation>
    <scope>NUCLEOTIDE SEQUENCE [LARGE SCALE GENOMIC DNA]</scope>
    <source>
        <strain evidence="2 3">MJR7757A</strain>
    </source>
</reference>
<evidence type="ECO:0000256" key="1">
    <source>
        <dbReference type="SAM" id="Phobius"/>
    </source>
</evidence>
<keyword evidence="1" id="KW-1133">Transmembrane helix</keyword>
<accession>A0A133N4S5</accession>
<proteinExistence type="predicted"/>
<dbReference type="EMBL" id="LRPU01000087">
    <property type="protein sequence ID" value="KXA11307.1"/>
    <property type="molecule type" value="Genomic_DNA"/>
</dbReference>
<name>A0A133N4S5_CLOPF</name>